<organism evidence="6 7">
    <name type="scientific">Serinibacter salmoneus</name>
    <dbReference type="NCBI Taxonomy" id="556530"/>
    <lineage>
        <taxon>Bacteria</taxon>
        <taxon>Bacillati</taxon>
        <taxon>Actinomycetota</taxon>
        <taxon>Actinomycetes</taxon>
        <taxon>Micrococcales</taxon>
        <taxon>Beutenbergiaceae</taxon>
        <taxon>Serinibacter</taxon>
    </lineage>
</organism>
<evidence type="ECO:0000313" key="7">
    <source>
        <dbReference type="Proteomes" id="UP000224915"/>
    </source>
</evidence>
<keyword evidence="7" id="KW-1185">Reference proteome</keyword>
<dbReference type="InterPro" id="IPR001647">
    <property type="entry name" value="HTH_TetR"/>
</dbReference>
<sequence>MARTPARERLLRAAAELFYENGMTATGIDAVTARAGVARMSLYNNFASKDALVLAYLAERHEEWLALYRERLATARGPREGVLAVVDAYLDHAHLPQAAGSPYRGCGLLNAAAELGPQDPGREAVRTHKEEVEAILCGHLAEDLAPARAAEVAEHIAFLLEGATTRAGLEGDSARLRRARTLIAAILDNELGPTDAARAESARA</sequence>
<reference evidence="6 7" key="1">
    <citation type="submission" date="2017-10" db="EMBL/GenBank/DDBJ databases">
        <title>Sequencing the genomes of 1000 actinobacteria strains.</title>
        <authorList>
            <person name="Klenk H.-P."/>
        </authorList>
    </citation>
    <scope>NUCLEOTIDE SEQUENCE [LARGE SCALE GENOMIC DNA]</scope>
    <source>
        <strain evidence="6 7">DSM 21801</strain>
    </source>
</reference>
<dbReference type="OrthoDB" id="3196926at2"/>
<feature type="DNA-binding region" description="H-T-H motif" evidence="4">
    <location>
        <begin position="27"/>
        <end position="46"/>
    </location>
</feature>
<dbReference type="Pfam" id="PF00440">
    <property type="entry name" value="TetR_N"/>
    <property type="match status" value="1"/>
</dbReference>
<name>A0A2A9CY99_9MICO</name>
<protein>
    <submittedName>
        <fullName evidence="6">TetR family transcriptional regulator</fullName>
    </submittedName>
</protein>
<evidence type="ECO:0000256" key="2">
    <source>
        <dbReference type="ARBA" id="ARBA00023125"/>
    </source>
</evidence>
<evidence type="ECO:0000256" key="4">
    <source>
        <dbReference type="PROSITE-ProRule" id="PRU00335"/>
    </source>
</evidence>
<keyword evidence="1" id="KW-0805">Transcription regulation</keyword>
<comment type="caution">
    <text evidence="6">The sequence shown here is derived from an EMBL/GenBank/DDBJ whole genome shotgun (WGS) entry which is preliminary data.</text>
</comment>
<dbReference type="AlphaFoldDB" id="A0A2A9CY99"/>
<evidence type="ECO:0000256" key="1">
    <source>
        <dbReference type="ARBA" id="ARBA00023015"/>
    </source>
</evidence>
<evidence type="ECO:0000259" key="5">
    <source>
        <dbReference type="PROSITE" id="PS50977"/>
    </source>
</evidence>
<keyword evidence="2 4" id="KW-0238">DNA-binding</keyword>
<dbReference type="InterPro" id="IPR036271">
    <property type="entry name" value="Tet_transcr_reg_TetR-rel_C_sf"/>
</dbReference>
<accession>A0A2A9CY99</accession>
<dbReference type="PROSITE" id="PS50977">
    <property type="entry name" value="HTH_TETR_2"/>
    <property type="match status" value="1"/>
</dbReference>
<keyword evidence="3" id="KW-0804">Transcription</keyword>
<dbReference type="InterPro" id="IPR011075">
    <property type="entry name" value="TetR_C"/>
</dbReference>
<dbReference type="PRINTS" id="PR00455">
    <property type="entry name" value="HTHTETR"/>
</dbReference>
<evidence type="ECO:0000256" key="3">
    <source>
        <dbReference type="ARBA" id="ARBA00023163"/>
    </source>
</evidence>
<gene>
    <name evidence="6" type="ORF">ATL40_0967</name>
</gene>
<proteinExistence type="predicted"/>
<dbReference type="RefSeq" id="WP_098468534.1">
    <property type="nucleotide sequence ID" value="NZ_PDJD01000001.1"/>
</dbReference>
<dbReference type="PANTHER" id="PTHR47506">
    <property type="entry name" value="TRANSCRIPTIONAL REGULATORY PROTEIN"/>
    <property type="match status" value="1"/>
</dbReference>
<dbReference type="InterPro" id="IPR009057">
    <property type="entry name" value="Homeodomain-like_sf"/>
</dbReference>
<dbReference type="Gene3D" id="1.10.357.10">
    <property type="entry name" value="Tetracycline Repressor, domain 2"/>
    <property type="match status" value="1"/>
</dbReference>
<dbReference type="PANTHER" id="PTHR47506:SF1">
    <property type="entry name" value="HTH-TYPE TRANSCRIPTIONAL REGULATOR YJDC"/>
    <property type="match status" value="1"/>
</dbReference>
<dbReference type="Proteomes" id="UP000224915">
    <property type="component" value="Unassembled WGS sequence"/>
</dbReference>
<dbReference type="GO" id="GO:0003677">
    <property type="term" value="F:DNA binding"/>
    <property type="evidence" value="ECO:0007669"/>
    <property type="project" value="UniProtKB-UniRule"/>
</dbReference>
<feature type="domain" description="HTH tetR-type" evidence="5">
    <location>
        <begin position="4"/>
        <end position="64"/>
    </location>
</feature>
<dbReference type="SUPFAM" id="SSF48498">
    <property type="entry name" value="Tetracyclin repressor-like, C-terminal domain"/>
    <property type="match status" value="1"/>
</dbReference>
<dbReference type="Pfam" id="PF16925">
    <property type="entry name" value="TetR_C_13"/>
    <property type="match status" value="1"/>
</dbReference>
<evidence type="ECO:0000313" key="6">
    <source>
        <dbReference type="EMBL" id="PFG19407.1"/>
    </source>
</evidence>
<dbReference type="SUPFAM" id="SSF46689">
    <property type="entry name" value="Homeodomain-like"/>
    <property type="match status" value="1"/>
</dbReference>
<dbReference type="EMBL" id="PDJD01000001">
    <property type="protein sequence ID" value="PFG19407.1"/>
    <property type="molecule type" value="Genomic_DNA"/>
</dbReference>